<dbReference type="OrthoDB" id="6253448at2759"/>
<evidence type="ECO:0000313" key="3">
    <source>
        <dbReference type="Proteomes" id="UP000281553"/>
    </source>
</evidence>
<protein>
    <submittedName>
        <fullName evidence="2">Uncharacterized protein</fullName>
    </submittedName>
</protein>
<accession>A0A3P7M801</accession>
<keyword evidence="3" id="KW-1185">Reference proteome</keyword>
<feature type="non-terminal residue" evidence="2">
    <location>
        <position position="663"/>
    </location>
</feature>
<organism evidence="2 3">
    <name type="scientific">Dibothriocephalus latus</name>
    <name type="common">Fish tapeworm</name>
    <name type="synonym">Diphyllobothrium latum</name>
    <dbReference type="NCBI Taxonomy" id="60516"/>
    <lineage>
        <taxon>Eukaryota</taxon>
        <taxon>Metazoa</taxon>
        <taxon>Spiralia</taxon>
        <taxon>Lophotrochozoa</taxon>
        <taxon>Platyhelminthes</taxon>
        <taxon>Cestoda</taxon>
        <taxon>Eucestoda</taxon>
        <taxon>Diphyllobothriidea</taxon>
        <taxon>Diphyllobothriidae</taxon>
        <taxon>Dibothriocephalus</taxon>
    </lineage>
</organism>
<sequence>MPQQSSHFGRLVEFYAKRIDQIEKQNTIKELKQNSNQRGSGHGSDSGRNTSKNQLFRSEFKLQNAGSTASDDDSVIAATVEGFLQPPPGSIYDDQGKALQADRSNLPENYQLDILSKLKPMLHGLTEVLAGESGINACPTDLPKSQRSVSASVTPIITSSGKSKSCPAIPSFHQASLNDTACRTAHNTPECENQLSAFSARGTPTAYEGVAIDRTKSPEAYVMATEVSIVSEECSAEITDPNLIAAITPLAIAIVASALDFLVLEDVVKSKQSVQEKYQPSQGLQDRTLTHGTSRLTSTQAKQRSLASLGTTEEILIVDDDFRVDEEEEETLKVHGIIECSKTDAALTGAISMPRPKGVGGAQFNQGWLQDIGFDEDSTIGGLDCSWSTLESIGIISLTTRHSTAPVTTMSRGTNDDSLLIQVEPALRNSTEHLNRPTGTSGRLLGQTAGCVVNPSAGAQASSVVRSDDILFNTLIGTGKESSPVNLAYSLNFGVPGSYMSLQQSPTGAPVKYSLDSAPASITRATQQEVNVEALGIPTRSMISHGDAARRNYEVSAQVTTDFRSTNGQTEVVSLTYNQEPMQTYSDVYYPPRDTVEEVREAQQPLANLLMPPITPDHPELRPYLDRANTIYYDVPTMDSTAEDSTNVYVIQPNDPRNNKLSV</sequence>
<dbReference type="Proteomes" id="UP000281553">
    <property type="component" value="Unassembled WGS sequence"/>
</dbReference>
<proteinExistence type="predicted"/>
<dbReference type="EMBL" id="UYRU01070547">
    <property type="protein sequence ID" value="VDN19907.1"/>
    <property type="molecule type" value="Genomic_DNA"/>
</dbReference>
<reference evidence="2 3" key="1">
    <citation type="submission" date="2018-11" db="EMBL/GenBank/DDBJ databases">
        <authorList>
            <consortium name="Pathogen Informatics"/>
        </authorList>
    </citation>
    <scope>NUCLEOTIDE SEQUENCE [LARGE SCALE GENOMIC DNA]</scope>
</reference>
<evidence type="ECO:0000313" key="2">
    <source>
        <dbReference type="EMBL" id="VDN19907.1"/>
    </source>
</evidence>
<feature type="region of interest" description="Disordered" evidence="1">
    <location>
        <begin position="30"/>
        <end position="51"/>
    </location>
</feature>
<name>A0A3P7M801_DIBLA</name>
<dbReference type="AlphaFoldDB" id="A0A3P7M801"/>
<gene>
    <name evidence="2" type="ORF">DILT_LOCUS13511</name>
</gene>
<evidence type="ECO:0000256" key="1">
    <source>
        <dbReference type="SAM" id="MobiDB-lite"/>
    </source>
</evidence>